<reference evidence="1" key="1">
    <citation type="submission" date="2024-05" db="EMBL/GenBank/DDBJ databases">
        <title>Isolation and characterization of Sporomusa carbonis sp. nov., a carboxydotrophic hydrogenogen in the genus of Sporomusa isolated from a charcoal burning pile.</title>
        <authorList>
            <person name="Boeer T."/>
            <person name="Rosenbaum F."/>
            <person name="Eysell L."/>
            <person name="Mueller V."/>
            <person name="Daniel R."/>
            <person name="Poehlein A."/>
        </authorList>
    </citation>
    <scope>NUCLEOTIDE SEQUENCE [LARGE SCALE GENOMIC DNA]</scope>
    <source>
        <strain evidence="1">DSM 10669</strain>
    </source>
</reference>
<dbReference type="RefSeq" id="WP_169717612.1">
    <property type="nucleotide sequence ID" value="NZ_CP155573.1"/>
</dbReference>
<evidence type="ECO:0000313" key="1">
    <source>
        <dbReference type="EMBL" id="XFO65304.1"/>
    </source>
</evidence>
<sequence length="47" mass="5477">MQQKIIITELNKPSTKALKAFNQHVFNAIQNHYNSQEQEKAEVRNHG</sequence>
<dbReference type="EMBL" id="CP155573">
    <property type="protein sequence ID" value="XFO65304.1"/>
    <property type="molecule type" value="Genomic_DNA"/>
</dbReference>
<gene>
    <name evidence="1" type="ORF">SPSIL_014130</name>
</gene>
<dbReference type="Proteomes" id="UP000216752">
    <property type="component" value="Chromosome"/>
</dbReference>
<protein>
    <submittedName>
        <fullName evidence="1">Uncharacterized protein</fullName>
    </submittedName>
</protein>
<name>A0ABZ3II07_9FIRM</name>
<proteinExistence type="predicted"/>
<evidence type="ECO:0000313" key="2">
    <source>
        <dbReference type="Proteomes" id="UP000216752"/>
    </source>
</evidence>
<accession>A0ABZ3II07</accession>
<keyword evidence="2" id="KW-1185">Reference proteome</keyword>
<organism evidence="1 2">
    <name type="scientific">Sporomusa silvacetica DSM 10669</name>
    <dbReference type="NCBI Taxonomy" id="1123289"/>
    <lineage>
        <taxon>Bacteria</taxon>
        <taxon>Bacillati</taxon>
        <taxon>Bacillota</taxon>
        <taxon>Negativicutes</taxon>
        <taxon>Selenomonadales</taxon>
        <taxon>Sporomusaceae</taxon>
        <taxon>Sporomusa</taxon>
    </lineage>
</organism>